<sequence length="208" mass="22503">MVANRMNGIYLALGDSLTTGYGVGLNCSFATLYYSTLLSGCPNLRYENLGVNGLTSSQLVDVVGQTNVQRLISQAGIITVTIGSNDLLALGKGLVSGRLVNPELTLRDFHQNLMSLGDRIRSVNCSAVLKIASIYNPLPPLDKQTDALAYTLLKSANHTVTQMARHYRGIVVPVAKAFKGQEMLLLSSDHIHPNIAGHQVMAELFARY</sequence>
<dbReference type="Pfam" id="PF13472">
    <property type="entry name" value="Lipase_GDSL_2"/>
    <property type="match status" value="1"/>
</dbReference>
<proteinExistence type="predicted"/>
<dbReference type="STRING" id="756499.Desde_3655"/>
<reference evidence="3" key="1">
    <citation type="submission" date="2012-06" db="EMBL/GenBank/DDBJ databases">
        <title>Complete sequence of Desulfitobacterium dehalogenans ATCC 51507.</title>
        <authorList>
            <person name="Lucas S."/>
            <person name="Han J."/>
            <person name="Lapidus A."/>
            <person name="Cheng J.-F."/>
            <person name="Goodwin L."/>
            <person name="Pitluck S."/>
            <person name="Peters L."/>
            <person name="Ovchinnikova G."/>
            <person name="Teshima H."/>
            <person name="Detter J.C."/>
            <person name="Han C."/>
            <person name="Tapia R."/>
            <person name="Land M."/>
            <person name="Hauser L."/>
            <person name="Kyrpides N."/>
            <person name="Ivanova N."/>
            <person name="Pagani I."/>
            <person name="Kruse T."/>
            <person name="de Vos W.M."/>
            <person name="Smidt H."/>
            <person name="Woyke T."/>
        </authorList>
    </citation>
    <scope>NUCLEOTIDE SEQUENCE [LARGE SCALE GENOMIC DNA]</scope>
    <source>
        <strain evidence="3">ATCC 51507 / DSM 9161 / JW/IU-DC1</strain>
    </source>
</reference>
<dbReference type="Gene3D" id="3.40.50.1110">
    <property type="entry name" value="SGNH hydrolase"/>
    <property type="match status" value="1"/>
</dbReference>
<dbReference type="Proteomes" id="UP000006053">
    <property type="component" value="Chromosome"/>
</dbReference>
<dbReference type="HOGENOM" id="CLU_076859_3_0_9"/>
<evidence type="ECO:0000313" key="2">
    <source>
        <dbReference type="EMBL" id="AFM01928.1"/>
    </source>
</evidence>
<dbReference type="EMBL" id="CP003348">
    <property type="protein sequence ID" value="AFM01928.1"/>
    <property type="molecule type" value="Genomic_DNA"/>
</dbReference>
<dbReference type="eggNOG" id="COG2755">
    <property type="taxonomic scope" value="Bacteria"/>
</dbReference>
<evidence type="ECO:0000259" key="1">
    <source>
        <dbReference type="Pfam" id="PF13472"/>
    </source>
</evidence>
<dbReference type="AlphaFoldDB" id="I4AD93"/>
<accession>I4AD93</accession>
<reference evidence="2 3" key="2">
    <citation type="journal article" date="2015" name="J. Bacteriol.">
        <title>Genomic, proteomic, and biochemical analysis of the organohalide respiratory pathway in Desulfitobacterium dehalogenans.</title>
        <authorList>
            <person name="Kruse T."/>
            <person name="van de Pas B.A."/>
            <person name="Atteia A."/>
            <person name="Krab K."/>
            <person name="Hagen W.R."/>
            <person name="Goodwin L."/>
            <person name="Chain P."/>
            <person name="Boeren S."/>
            <person name="Maphosa F."/>
            <person name="Schraa G."/>
            <person name="de Vos W.M."/>
            <person name="van der Oost J."/>
            <person name="Smidt H."/>
            <person name="Stams A.J."/>
        </authorList>
    </citation>
    <scope>NUCLEOTIDE SEQUENCE [LARGE SCALE GENOMIC DNA]</scope>
    <source>
        <strain evidence="3">ATCC 51507 / DSM 9161 / JW/IU-DC1</strain>
    </source>
</reference>
<dbReference type="InterPro" id="IPR036514">
    <property type="entry name" value="SGNH_hydro_sf"/>
</dbReference>
<keyword evidence="3" id="KW-1185">Reference proteome</keyword>
<gene>
    <name evidence="2" type="ordered locus">Desde_3655</name>
</gene>
<feature type="domain" description="SGNH hydrolase-type esterase" evidence="1">
    <location>
        <begin position="12"/>
        <end position="200"/>
    </location>
</feature>
<dbReference type="SUPFAM" id="SSF52266">
    <property type="entry name" value="SGNH hydrolase"/>
    <property type="match status" value="1"/>
</dbReference>
<evidence type="ECO:0000313" key="3">
    <source>
        <dbReference type="Proteomes" id="UP000006053"/>
    </source>
</evidence>
<dbReference type="KEGG" id="ddh:Desde_3655"/>
<name>I4AD93_DESDJ</name>
<protein>
    <submittedName>
        <fullName evidence="2">Lysophospholipase L1-like esterase</fullName>
    </submittedName>
</protein>
<organism evidence="2 3">
    <name type="scientific">Desulfitobacterium dehalogenans (strain ATCC 51507 / DSM 9161 / JW/IU-DC1)</name>
    <dbReference type="NCBI Taxonomy" id="756499"/>
    <lineage>
        <taxon>Bacteria</taxon>
        <taxon>Bacillati</taxon>
        <taxon>Bacillota</taxon>
        <taxon>Clostridia</taxon>
        <taxon>Eubacteriales</taxon>
        <taxon>Desulfitobacteriaceae</taxon>
        <taxon>Desulfitobacterium</taxon>
    </lineage>
</organism>
<dbReference type="InterPro" id="IPR013830">
    <property type="entry name" value="SGNH_hydro"/>
</dbReference>